<proteinExistence type="predicted"/>
<dbReference type="AlphaFoldDB" id="A0AAE5LH18"/>
<gene>
    <name evidence="2" type="ORF">F0237_04450</name>
</gene>
<reference evidence="2 3" key="1">
    <citation type="submission" date="2019-08" db="EMBL/GenBank/DDBJ databases">
        <title>Draft genome sequencing and comparative genomics of hatchery-associated Vibrios.</title>
        <authorList>
            <person name="Kehlet-Delgado H."/>
            <person name="Mueller R.S."/>
        </authorList>
    </citation>
    <scope>NUCLEOTIDE SEQUENCE [LARGE SCALE GENOMIC DNA]</scope>
    <source>
        <strain evidence="2 3">01-65-5-1</strain>
    </source>
</reference>
<accession>A0AAE5LH18</accession>
<keyword evidence="1" id="KW-0812">Transmembrane</keyword>
<name>A0AAE5LH18_9VIBR</name>
<feature type="transmembrane region" description="Helical" evidence="1">
    <location>
        <begin position="127"/>
        <end position="146"/>
    </location>
</feature>
<evidence type="ECO:0000313" key="3">
    <source>
        <dbReference type="Proteomes" id="UP000572722"/>
    </source>
</evidence>
<dbReference type="RefSeq" id="WP_171320593.1">
    <property type="nucleotide sequence ID" value="NZ_VTXO01000001.1"/>
</dbReference>
<evidence type="ECO:0000313" key="2">
    <source>
        <dbReference type="EMBL" id="NOI79908.1"/>
    </source>
</evidence>
<dbReference type="Proteomes" id="UP000572722">
    <property type="component" value="Unassembled WGS sequence"/>
</dbReference>
<dbReference type="InterPro" id="IPR046595">
    <property type="entry name" value="DUF6653"/>
</dbReference>
<keyword evidence="1" id="KW-0472">Membrane</keyword>
<comment type="caution">
    <text evidence="2">The sequence shown here is derived from an EMBL/GenBank/DDBJ whole genome shotgun (WGS) entry which is preliminary data.</text>
</comment>
<dbReference type="Pfam" id="PF20358">
    <property type="entry name" value="DUF6653"/>
    <property type="match status" value="1"/>
</dbReference>
<evidence type="ECO:0000256" key="1">
    <source>
        <dbReference type="SAM" id="Phobius"/>
    </source>
</evidence>
<sequence length="170" mass="20092">MDILKFAEKAMSMDDSAWAKHSSPWSVYTRFTTLPLLTSALASREWLGWYALIPTLLVFAWIWLNPRVFPAPTSTNNWASMGTFGERIYLNRNKEELIPKHHLIMCRILMLLQLLGLPVWLFGVYTLHIESMIFGTLWLMATKAWFVDRMVWIYQDVKDLNPIYQSWLRY</sequence>
<feature type="transmembrane region" description="Helical" evidence="1">
    <location>
        <begin position="46"/>
        <end position="64"/>
    </location>
</feature>
<dbReference type="EMBL" id="VTXO01000001">
    <property type="protein sequence ID" value="NOI79908.1"/>
    <property type="molecule type" value="Genomic_DNA"/>
</dbReference>
<organism evidence="2 3">
    <name type="scientific">Vibrio tubiashii</name>
    <dbReference type="NCBI Taxonomy" id="29498"/>
    <lineage>
        <taxon>Bacteria</taxon>
        <taxon>Pseudomonadati</taxon>
        <taxon>Pseudomonadota</taxon>
        <taxon>Gammaproteobacteria</taxon>
        <taxon>Vibrionales</taxon>
        <taxon>Vibrionaceae</taxon>
        <taxon>Vibrio</taxon>
        <taxon>Vibrio oreintalis group</taxon>
    </lineage>
</organism>
<keyword evidence="1" id="KW-1133">Transmembrane helix</keyword>
<protein>
    <submittedName>
        <fullName evidence="2">Uncharacterized protein</fullName>
    </submittedName>
</protein>